<evidence type="ECO:0000256" key="1">
    <source>
        <dbReference type="SAM" id="SignalP"/>
    </source>
</evidence>
<feature type="chain" id="PRO_5028065762" evidence="1">
    <location>
        <begin position="19"/>
        <end position="100"/>
    </location>
</feature>
<name>A0A7C9DQG1_OPUST</name>
<organism evidence="2">
    <name type="scientific">Opuntia streptacantha</name>
    <name type="common">Prickly pear cactus</name>
    <name type="synonym">Opuntia cardona</name>
    <dbReference type="NCBI Taxonomy" id="393608"/>
    <lineage>
        <taxon>Eukaryota</taxon>
        <taxon>Viridiplantae</taxon>
        <taxon>Streptophyta</taxon>
        <taxon>Embryophyta</taxon>
        <taxon>Tracheophyta</taxon>
        <taxon>Spermatophyta</taxon>
        <taxon>Magnoliopsida</taxon>
        <taxon>eudicotyledons</taxon>
        <taxon>Gunneridae</taxon>
        <taxon>Pentapetalae</taxon>
        <taxon>Caryophyllales</taxon>
        <taxon>Cactineae</taxon>
        <taxon>Cactaceae</taxon>
        <taxon>Opuntioideae</taxon>
        <taxon>Opuntia</taxon>
    </lineage>
</organism>
<sequence length="100" mass="11584">MHLQVLVLYWVGMGRVVIERVWEGYETGKGRVESILYAHIYTHTHICLDISTPYSFFQFSITIPLPTAADLANFKWVQVFFPQPYLSVQFRSKVVTCSPI</sequence>
<evidence type="ECO:0000313" key="2">
    <source>
        <dbReference type="EMBL" id="MBA4644324.1"/>
    </source>
</evidence>
<reference evidence="2" key="2">
    <citation type="submission" date="2020-07" db="EMBL/GenBank/DDBJ databases">
        <authorList>
            <person name="Vera ALvarez R."/>
            <person name="Arias-Moreno D.M."/>
            <person name="Jimenez-Jacinto V."/>
            <person name="Jimenez-Bremont J.F."/>
            <person name="Swaminathan K."/>
            <person name="Moose S.P."/>
            <person name="Guerrero-Gonzalez M.L."/>
            <person name="Marino-Ramirez L."/>
            <person name="Landsman D."/>
            <person name="Rodriguez-Kessler M."/>
            <person name="Delgado-Sanchez P."/>
        </authorList>
    </citation>
    <scope>NUCLEOTIDE SEQUENCE</scope>
    <source>
        <tissue evidence="2">Cladode</tissue>
    </source>
</reference>
<feature type="signal peptide" evidence="1">
    <location>
        <begin position="1"/>
        <end position="18"/>
    </location>
</feature>
<keyword evidence="1" id="KW-0732">Signal</keyword>
<protein>
    <submittedName>
        <fullName evidence="2">Uncharacterized protein</fullName>
    </submittedName>
</protein>
<accession>A0A7C9DQG1</accession>
<dbReference type="AlphaFoldDB" id="A0A7C9DQG1"/>
<proteinExistence type="predicted"/>
<reference evidence="2" key="1">
    <citation type="journal article" date="2013" name="J. Plant Res.">
        <title>Effect of fungi and light on seed germination of three Opuntia species from semiarid lands of central Mexico.</title>
        <authorList>
            <person name="Delgado-Sanchez P."/>
            <person name="Jimenez-Bremont J.F."/>
            <person name="Guerrero-Gonzalez Mde L."/>
            <person name="Flores J."/>
        </authorList>
    </citation>
    <scope>NUCLEOTIDE SEQUENCE</scope>
    <source>
        <tissue evidence="2">Cladode</tissue>
    </source>
</reference>
<dbReference type="EMBL" id="GISG01137893">
    <property type="protein sequence ID" value="MBA4644324.1"/>
    <property type="molecule type" value="Transcribed_RNA"/>
</dbReference>